<feature type="region of interest" description="Disordered" evidence="13">
    <location>
        <begin position="16"/>
        <end position="37"/>
    </location>
</feature>
<dbReference type="GO" id="GO:0030894">
    <property type="term" value="C:replisome"/>
    <property type="evidence" value="ECO:0007669"/>
    <property type="project" value="TreeGrafter"/>
</dbReference>
<dbReference type="PANTHER" id="PTHR13710:SF105">
    <property type="entry name" value="ATP-DEPENDENT DNA HELICASE Q1"/>
    <property type="match status" value="1"/>
</dbReference>
<dbReference type="GO" id="GO:0005737">
    <property type="term" value="C:cytoplasm"/>
    <property type="evidence" value="ECO:0007669"/>
    <property type="project" value="TreeGrafter"/>
</dbReference>
<dbReference type="Gene3D" id="3.40.50.300">
    <property type="entry name" value="P-loop containing nucleotide triphosphate hydrolases"/>
    <property type="match status" value="2"/>
</dbReference>
<dbReference type="Gene3D" id="1.10.10.10">
    <property type="entry name" value="Winged helix-like DNA-binding domain superfamily/Winged helix DNA-binding domain"/>
    <property type="match status" value="1"/>
</dbReference>
<dbReference type="SMART" id="SM00487">
    <property type="entry name" value="DEXDc"/>
    <property type="match status" value="1"/>
</dbReference>
<dbReference type="InterPro" id="IPR004589">
    <property type="entry name" value="DNA_helicase_ATP-dep_RecQ"/>
</dbReference>
<evidence type="ECO:0000256" key="5">
    <source>
        <dbReference type="ARBA" id="ARBA00022806"/>
    </source>
</evidence>
<evidence type="ECO:0000256" key="8">
    <source>
        <dbReference type="ARBA" id="ARBA00023235"/>
    </source>
</evidence>
<accession>A0A239FZM2</accession>
<dbReference type="CDD" id="cd17920">
    <property type="entry name" value="DEXHc_RecQ"/>
    <property type="match status" value="1"/>
</dbReference>
<dbReference type="InterPro" id="IPR014001">
    <property type="entry name" value="Helicase_ATP-bd"/>
</dbReference>
<dbReference type="EMBL" id="FZOT01000004">
    <property type="protein sequence ID" value="SNS62185.1"/>
    <property type="molecule type" value="Genomic_DNA"/>
</dbReference>
<dbReference type="SMART" id="SM00490">
    <property type="entry name" value="HELICc"/>
    <property type="match status" value="1"/>
</dbReference>
<evidence type="ECO:0000256" key="13">
    <source>
        <dbReference type="SAM" id="MobiDB-lite"/>
    </source>
</evidence>
<dbReference type="PANTHER" id="PTHR13710">
    <property type="entry name" value="DNA HELICASE RECQ FAMILY MEMBER"/>
    <property type="match status" value="1"/>
</dbReference>
<dbReference type="NCBIfam" id="TIGR00614">
    <property type="entry name" value="recQ_fam"/>
    <property type="match status" value="1"/>
</dbReference>
<evidence type="ECO:0000259" key="14">
    <source>
        <dbReference type="PROSITE" id="PS51192"/>
    </source>
</evidence>
<dbReference type="InterPro" id="IPR001650">
    <property type="entry name" value="Helicase_C-like"/>
</dbReference>
<evidence type="ECO:0000256" key="10">
    <source>
        <dbReference type="ARBA" id="ARBA00034808"/>
    </source>
</evidence>
<dbReference type="AlphaFoldDB" id="A0A239FZM2"/>
<sequence>MAWMLHPRVFLTSHSSAMTLSPPTETTRRRPSARGKKPIFPNLDEVEAHALEATLNEIFGIRSLRAGQREVIESVLNGSDTLAIMPTGAGKSLCYQLPSLRMAGTTVVVSPLISLMRDQVSKLEEAGVAAAEVNSTLGVRREAEVLAQIEAAEHDFVFTTPERLADPAFIETLKRNQVDLFVIDEAHCISQWGHDFRPAYLHLAAAIEALGDPVVLALTATATATVIEDIGRQLKRPELNIVNTGIYRENLHYRVIQTGDEEAKLGEILGIVRSSRGSGIVYGATIKSVEEIHAALEAAGESAACYHGQLGAKERGANQEAFMRGDVRIMVATNAFGMGIDKGDIRFVVHHHIPANLEAYYQESGRAGRDGESADCILLYHYKDKRLQQFFLARHYPSVDDLERVLEAIKGLAAESAVDAETVGTLLQEMPGGKLQVALRLLQDAGNLVQDENLHFRMTATPGSRRAFAEIVAAYEKKADHDREALERMVFYAHTGFCRWRVLLEYFGEEAPWEQCGGCDNCLHPPEQQLTDVAAPAPVESVPEERDISLEPGILVTVPKFGEGQVVSCAGDQVTIIFPDSTERKFLRDYVSPAH</sequence>
<organism evidence="16 17">
    <name type="scientific">Noviherbaspirillum humi</name>
    <dbReference type="NCBI Taxonomy" id="1688639"/>
    <lineage>
        <taxon>Bacteria</taxon>
        <taxon>Pseudomonadati</taxon>
        <taxon>Pseudomonadota</taxon>
        <taxon>Betaproteobacteria</taxon>
        <taxon>Burkholderiales</taxon>
        <taxon>Oxalobacteraceae</taxon>
        <taxon>Noviherbaspirillum</taxon>
    </lineage>
</organism>
<evidence type="ECO:0000256" key="3">
    <source>
        <dbReference type="ARBA" id="ARBA00022741"/>
    </source>
</evidence>
<dbReference type="GO" id="GO:0009378">
    <property type="term" value="F:four-way junction helicase activity"/>
    <property type="evidence" value="ECO:0007669"/>
    <property type="project" value="TreeGrafter"/>
</dbReference>
<evidence type="ECO:0000256" key="1">
    <source>
        <dbReference type="ARBA" id="ARBA00005446"/>
    </source>
</evidence>
<feature type="domain" description="Helicase C-terminal" evidence="15">
    <location>
        <begin position="264"/>
        <end position="431"/>
    </location>
</feature>
<dbReference type="GO" id="GO:0046872">
    <property type="term" value="F:metal ion binding"/>
    <property type="evidence" value="ECO:0007669"/>
    <property type="project" value="UniProtKB-KW"/>
</dbReference>
<dbReference type="GO" id="GO:0005524">
    <property type="term" value="F:ATP binding"/>
    <property type="evidence" value="ECO:0007669"/>
    <property type="project" value="UniProtKB-KW"/>
</dbReference>
<dbReference type="GO" id="GO:0006310">
    <property type="term" value="P:DNA recombination"/>
    <property type="evidence" value="ECO:0007669"/>
    <property type="project" value="InterPro"/>
</dbReference>
<comment type="similarity">
    <text evidence="1">Belongs to the helicase family. RecQ subfamily.</text>
</comment>
<dbReference type="FunFam" id="3.40.50.300:FF:001389">
    <property type="entry name" value="ATP-dependent DNA helicase RecQ"/>
    <property type="match status" value="1"/>
</dbReference>
<dbReference type="PROSITE" id="PS51194">
    <property type="entry name" value="HELICASE_CTER"/>
    <property type="match status" value="1"/>
</dbReference>
<evidence type="ECO:0000256" key="6">
    <source>
        <dbReference type="ARBA" id="ARBA00022840"/>
    </source>
</evidence>
<gene>
    <name evidence="16" type="ORF">SAMN06265795_104168</name>
</gene>
<reference evidence="16 17" key="1">
    <citation type="submission" date="2017-06" db="EMBL/GenBank/DDBJ databases">
        <authorList>
            <person name="Kim H.J."/>
            <person name="Triplett B.A."/>
        </authorList>
    </citation>
    <scope>NUCLEOTIDE SEQUENCE [LARGE SCALE GENOMIC DNA]</scope>
    <source>
        <strain evidence="16 17">U15</strain>
    </source>
</reference>
<keyword evidence="6" id="KW-0067">ATP-binding</keyword>
<dbReference type="Proteomes" id="UP000198284">
    <property type="component" value="Unassembled WGS sequence"/>
</dbReference>
<evidence type="ECO:0000256" key="11">
    <source>
        <dbReference type="ARBA" id="ARBA00044535"/>
    </source>
</evidence>
<evidence type="ECO:0000256" key="2">
    <source>
        <dbReference type="ARBA" id="ARBA00022723"/>
    </source>
</evidence>
<dbReference type="Pfam" id="PF00271">
    <property type="entry name" value="Helicase_C"/>
    <property type="match status" value="1"/>
</dbReference>
<keyword evidence="4" id="KW-0378">Hydrolase</keyword>
<dbReference type="InterPro" id="IPR036388">
    <property type="entry name" value="WH-like_DNA-bd_sf"/>
</dbReference>
<comment type="catalytic activity">
    <reaction evidence="9">
        <text>Couples ATP hydrolysis with the unwinding of duplex DNA by translocating in the 3'-5' direction.</text>
        <dbReference type="EC" id="5.6.2.4"/>
    </reaction>
</comment>
<dbReference type="InterPro" id="IPR011545">
    <property type="entry name" value="DEAD/DEAH_box_helicase_dom"/>
</dbReference>
<evidence type="ECO:0000313" key="16">
    <source>
        <dbReference type="EMBL" id="SNS62185.1"/>
    </source>
</evidence>
<evidence type="ECO:0000256" key="12">
    <source>
        <dbReference type="ARBA" id="ARBA00044550"/>
    </source>
</evidence>
<dbReference type="InterPro" id="IPR027417">
    <property type="entry name" value="P-loop_NTPase"/>
</dbReference>
<dbReference type="EC" id="5.6.2.4" evidence="10"/>
<dbReference type="Pfam" id="PF16124">
    <property type="entry name" value="RecQ_Zn_bind"/>
    <property type="match status" value="1"/>
</dbReference>
<evidence type="ECO:0000256" key="7">
    <source>
        <dbReference type="ARBA" id="ARBA00023125"/>
    </source>
</evidence>
<feature type="domain" description="Helicase ATP-binding" evidence="14">
    <location>
        <begin position="72"/>
        <end position="240"/>
    </location>
</feature>
<keyword evidence="8" id="KW-0413">Isomerase</keyword>
<evidence type="ECO:0000256" key="4">
    <source>
        <dbReference type="ARBA" id="ARBA00022801"/>
    </source>
</evidence>
<dbReference type="GO" id="GO:0043590">
    <property type="term" value="C:bacterial nucleoid"/>
    <property type="evidence" value="ECO:0007669"/>
    <property type="project" value="TreeGrafter"/>
</dbReference>
<proteinExistence type="inferred from homology"/>
<dbReference type="Pfam" id="PF00270">
    <property type="entry name" value="DEAD"/>
    <property type="match status" value="1"/>
</dbReference>
<name>A0A239FZM2_9BURK</name>
<dbReference type="PROSITE" id="PS51192">
    <property type="entry name" value="HELICASE_ATP_BIND_1"/>
    <property type="match status" value="1"/>
</dbReference>
<keyword evidence="2" id="KW-0479">Metal-binding</keyword>
<dbReference type="GO" id="GO:0043138">
    <property type="term" value="F:3'-5' DNA helicase activity"/>
    <property type="evidence" value="ECO:0007669"/>
    <property type="project" value="UniProtKB-EC"/>
</dbReference>
<dbReference type="GO" id="GO:0006281">
    <property type="term" value="P:DNA repair"/>
    <property type="evidence" value="ECO:0007669"/>
    <property type="project" value="TreeGrafter"/>
</dbReference>
<keyword evidence="7" id="KW-0238">DNA-binding</keyword>
<evidence type="ECO:0000259" key="15">
    <source>
        <dbReference type="PROSITE" id="PS51194"/>
    </source>
</evidence>
<keyword evidence="17" id="KW-1185">Reference proteome</keyword>
<feature type="compositionally biased region" description="Polar residues" evidence="13">
    <location>
        <begin position="16"/>
        <end position="25"/>
    </location>
</feature>
<dbReference type="GO" id="GO:0003677">
    <property type="term" value="F:DNA binding"/>
    <property type="evidence" value="ECO:0007669"/>
    <property type="project" value="UniProtKB-KW"/>
</dbReference>
<evidence type="ECO:0000256" key="9">
    <source>
        <dbReference type="ARBA" id="ARBA00034617"/>
    </source>
</evidence>
<keyword evidence="3" id="KW-0547">Nucleotide-binding</keyword>
<protein>
    <recommendedName>
        <fullName evidence="11">ATP-dependent DNA helicase RecQ</fullName>
        <ecNumber evidence="10">5.6.2.4</ecNumber>
    </recommendedName>
    <alternativeName>
        <fullName evidence="12">DNA 3'-5' helicase RecQ</fullName>
    </alternativeName>
</protein>
<dbReference type="SUPFAM" id="SSF52540">
    <property type="entry name" value="P-loop containing nucleoside triphosphate hydrolases"/>
    <property type="match status" value="1"/>
</dbReference>
<keyword evidence="5 16" id="KW-0347">Helicase</keyword>
<evidence type="ECO:0000313" key="17">
    <source>
        <dbReference type="Proteomes" id="UP000198284"/>
    </source>
</evidence>
<dbReference type="InterPro" id="IPR032284">
    <property type="entry name" value="RecQ_Zn-bd"/>
</dbReference>
<dbReference type="GO" id="GO:0016787">
    <property type="term" value="F:hydrolase activity"/>
    <property type="evidence" value="ECO:0007669"/>
    <property type="project" value="UniProtKB-KW"/>
</dbReference>